<dbReference type="EMBL" id="JADEYR010000012">
    <property type="protein sequence ID" value="MBE9404665.1"/>
    <property type="molecule type" value="Genomic_DNA"/>
</dbReference>
<accession>A0ABR9W3Y7</accession>
<keyword evidence="1" id="KW-1133">Transmembrane helix</keyword>
<dbReference type="Proteomes" id="UP000644727">
    <property type="component" value="Unassembled WGS sequence"/>
</dbReference>
<protein>
    <recommendedName>
        <fullName evidence="4">Integral membrane protein</fullName>
    </recommendedName>
</protein>
<keyword evidence="1" id="KW-0472">Membrane</keyword>
<proteinExistence type="predicted"/>
<evidence type="ECO:0000256" key="1">
    <source>
        <dbReference type="SAM" id="Phobius"/>
    </source>
</evidence>
<evidence type="ECO:0000313" key="3">
    <source>
        <dbReference type="Proteomes" id="UP000644727"/>
    </source>
</evidence>
<keyword evidence="1" id="KW-0812">Transmembrane</keyword>
<reference evidence="2 3" key="1">
    <citation type="submission" date="2020-10" db="EMBL/GenBank/DDBJ databases">
        <title>Draft genome and description of Brachybacterium epidermidis sp nov.</title>
        <authorList>
            <person name="Boxberger M."/>
            <person name="La Scola B."/>
        </authorList>
    </citation>
    <scope>NUCLEOTIDE SEQUENCE [LARGE SCALE GENOMIC DNA]</scope>
    <source>
        <strain evidence="2 3">Marseille-Q2903</strain>
    </source>
</reference>
<feature type="transmembrane region" description="Helical" evidence="1">
    <location>
        <begin position="50"/>
        <end position="69"/>
    </location>
</feature>
<feature type="transmembrane region" description="Helical" evidence="1">
    <location>
        <begin position="20"/>
        <end position="38"/>
    </location>
</feature>
<comment type="caution">
    <text evidence="2">The sequence shown here is derived from an EMBL/GenBank/DDBJ whole genome shotgun (WGS) entry which is preliminary data.</text>
</comment>
<name>A0ABR9W3Y7_9MICO</name>
<sequence>MSPHGPTGARASRSRGFTTVLVIVYGIFAISATARSLVQILRDFDAAPLAYSLSLLAAITYIAVTIALVRGRDGSRAALWLVVLELVGVVCVGTVSVLAPSLFPDDTVWSVYGIGYGFIPLLLPVVALTYLMRQRSR</sequence>
<feature type="transmembrane region" description="Helical" evidence="1">
    <location>
        <begin position="78"/>
        <end position="103"/>
    </location>
</feature>
<organism evidence="2 3">
    <name type="scientific">Brachybacterium epidermidis</name>
    <dbReference type="NCBI Taxonomy" id="2781983"/>
    <lineage>
        <taxon>Bacteria</taxon>
        <taxon>Bacillati</taxon>
        <taxon>Actinomycetota</taxon>
        <taxon>Actinomycetes</taxon>
        <taxon>Micrococcales</taxon>
        <taxon>Dermabacteraceae</taxon>
        <taxon>Brachybacterium</taxon>
    </lineage>
</organism>
<gene>
    <name evidence="2" type="ORF">IOE58_10880</name>
</gene>
<evidence type="ECO:0000313" key="2">
    <source>
        <dbReference type="EMBL" id="MBE9404665.1"/>
    </source>
</evidence>
<dbReference type="RefSeq" id="WP_193866404.1">
    <property type="nucleotide sequence ID" value="NZ_JADEYR010000012.1"/>
</dbReference>
<keyword evidence="3" id="KW-1185">Reference proteome</keyword>
<feature type="transmembrane region" description="Helical" evidence="1">
    <location>
        <begin position="109"/>
        <end position="131"/>
    </location>
</feature>
<evidence type="ECO:0008006" key="4">
    <source>
        <dbReference type="Google" id="ProtNLM"/>
    </source>
</evidence>